<keyword evidence="1" id="KW-1133">Transmembrane helix</keyword>
<gene>
    <name evidence="2" type="ORF">jhhlp_006438</name>
</gene>
<name>A0A2N3N5V9_9PEZI</name>
<sequence>MSISTSNEAEIFEAGPSHQLKWEHLPTEDHDRLEEVLTRTENTAILLTPSENGRDAPKLEYQSIRSLGAVKEWLDEATQAAKVPKPDSPGTLQLLVFHPKDYDSDEYEAFKEVVLEGGPARSPWEHYVGFAGLSRYRWPRRIPNPLGSGPSLADEAAAEPDQRFIYDLEIQTWLSIATSIFYPESNTTIVGLTLYNTDILGFVENFIKIAENDHGRAFRDPRMWQHPLSALILIMSWELANTEWTVNTARQIDDIIQKAGFHRYSNTERKDARQIPSDELSRLTSDAVANSVDIAQTDSILQGLSRTLRFLRDENEEMNRLGYLASPELKVAKHMIDEWAKYLEYRSDNLSMYMKGWHHQANAVIQGLQNVITQKNQDSTLAIAQESRKIADDSRRLADESRRLAEASWKDTTSVTAITLITMLFLPATFMATLFSAKFFEETVHDGNSKRQATTYLATTFPLTVLTIVLWYGWVYFRRERAKVIIKRRETLEIASKAKQSTQWWRQPTPQAFKPN</sequence>
<reference evidence="2 3" key="1">
    <citation type="journal article" date="2017" name="G3 (Bethesda)">
        <title>First Draft Genome Sequence of the Pathogenic Fungus Lomentospora prolificans (Formerly Scedosporium prolificans).</title>
        <authorList>
            <person name="Luo R."/>
            <person name="Zimin A."/>
            <person name="Workman R."/>
            <person name="Fan Y."/>
            <person name="Pertea G."/>
            <person name="Grossman N."/>
            <person name="Wear M.P."/>
            <person name="Jia B."/>
            <person name="Miller H."/>
            <person name="Casadevall A."/>
            <person name="Timp W."/>
            <person name="Zhang S.X."/>
            <person name="Salzberg S.L."/>
        </authorList>
    </citation>
    <scope>NUCLEOTIDE SEQUENCE [LARGE SCALE GENOMIC DNA]</scope>
    <source>
        <strain evidence="2 3">JHH-5317</strain>
    </source>
</reference>
<evidence type="ECO:0000313" key="2">
    <source>
        <dbReference type="EMBL" id="PKS07830.1"/>
    </source>
</evidence>
<proteinExistence type="predicted"/>
<protein>
    <submittedName>
        <fullName evidence="2">Uncharacterized protein</fullName>
    </submittedName>
</protein>
<dbReference type="Proteomes" id="UP000233524">
    <property type="component" value="Unassembled WGS sequence"/>
</dbReference>
<dbReference type="InParanoid" id="A0A2N3N5V9"/>
<dbReference type="AlphaFoldDB" id="A0A2N3N5V9"/>
<comment type="caution">
    <text evidence="2">The sequence shown here is derived from an EMBL/GenBank/DDBJ whole genome shotgun (WGS) entry which is preliminary data.</text>
</comment>
<evidence type="ECO:0000313" key="3">
    <source>
        <dbReference type="Proteomes" id="UP000233524"/>
    </source>
</evidence>
<accession>A0A2N3N5V9</accession>
<feature type="transmembrane region" description="Helical" evidence="1">
    <location>
        <begin position="455"/>
        <end position="477"/>
    </location>
</feature>
<dbReference type="Gene3D" id="1.20.58.340">
    <property type="entry name" value="Magnesium transport protein CorA, transmembrane region"/>
    <property type="match status" value="1"/>
</dbReference>
<keyword evidence="3" id="KW-1185">Reference proteome</keyword>
<keyword evidence="1" id="KW-0472">Membrane</keyword>
<dbReference type="OrthoDB" id="3561681at2759"/>
<dbReference type="VEuPathDB" id="FungiDB:jhhlp_006438"/>
<organism evidence="2 3">
    <name type="scientific">Lomentospora prolificans</name>
    <dbReference type="NCBI Taxonomy" id="41688"/>
    <lineage>
        <taxon>Eukaryota</taxon>
        <taxon>Fungi</taxon>
        <taxon>Dikarya</taxon>
        <taxon>Ascomycota</taxon>
        <taxon>Pezizomycotina</taxon>
        <taxon>Sordariomycetes</taxon>
        <taxon>Hypocreomycetidae</taxon>
        <taxon>Microascales</taxon>
        <taxon>Microascaceae</taxon>
        <taxon>Lomentospora</taxon>
    </lineage>
</organism>
<keyword evidence="1" id="KW-0812">Transmembrane</keyword>
<evidence type="ECO:0000256" key="1">
    <source>
        <dbReference type="SAM" id="Phobius"/>
    </source>
</evidence>
<feature type="transmembrane region" description="Helical" evidence="1">
    <location>
        <begin position="412"/>
        <end position="435"/>
    </location>
</feature>
<dbReference type="EMBL" id="NLAX01000701">
    <property type="protein sequence ID" value="PKS07830.1"/>
    <property type="molecule type" value="Genomic_DNA"/>
</dbReference>